<dbReference type="GO" id="GO:0005886">
    <property type="term" value="C:plasma membrane"/>
    <property type="evidence" value="ECO:0007669"/>
    <property type="project" value="TreeGrafter"/>
</dbReference>
<feature type="transmembrane region" description="Helical" evidence="6">
    <location>
        <begin position="389"/>
        <end position="414"/>
    </location>
</feature>
<dbReference type="Pfam" id="PF01566">
    <property type="entry name" value="Nramp"/>
    <property type="match status" value="1"/>
</dbReference>
<evidence type="ECO:0000256" key="1">
    <source>
        <dbReference type="ARBA" id="ARBA00004141"/>
    </source>
</evidence>
<evidence type="ECO:0000256" key="3">
    <source>
        <dbReference type="ARBA" id="ARBA00022692"/>
    </source>
</evidence>
<dbReference type="EMBL" id="VBAP01000009">
    <property type="protein sequence ID" value="TMI76880.1"/>
    <property type="molecule type" value="Genomic_DNA"/>
</dbReference>
<keyword evidence="2" id="KW-0813">Transport</keyword>
<dbReference type="GO" id="GO:0005384">
    <property type="term" value="F:manganese ion transmembrane transporter activity"/>
    <property type="evidence" value="ECO:0007669"/>
    <property type="project" value="TreeGrafter"/>
</dbReference>
<dbReference type="InterPro" id="IPR001046">
    <property type="entry name" value="NRAMP_fam"/>
</dbReference>
<sequence>MNRAGLWVRQRWLRVALFLSVMGPGIITGNVDNDANGIATYSIAGASFGYRLLWTLFLSTISLAVVQEMVARMGAVTGKGLADLIRERFRVRLTVVAMLIFTVADWGNTVGNFAGMAGAAEIFGISRYVVVPVAAVFVWMVVVRGSYRLVERIFFGALLIYLTYAASAVLAKPPWGEVLRATFTPSFQLDAPYLAMVIGVVGTTITPWMQFYQQASVVDKGIRAEDLGSVRVDTYLGMITTNLIAAFIIVACGATLFVHGITISDAKDAALALTPLAGRYAAGLFAVGLLNASLASVAIIPLSTAYTLCEAFGWEAGLDRSFREAPAFFGVFSVQMAAAALVILIPGIPLIPVMFLSQMMNGILLPILLIITLILANDRRIMGSYKNSLPLNIIAGLTVAAMILLTLLLLIMTIRTAV</sequence>
<reference evidence="7 8" key="1">
    <citation type="journal article" date="2019" name="Nat. Microbiol.">
        <title>Mediterranean grassland soil C-N compound turnover is dependent on rainfall and depth, and is mediated by genomically divergent microorganisms.</title>
        <authorList>
            <person name="Diamond S."/>
            <person name="Andeer P.F."/>
            <person name="Li Z."/>
            <person name="Crits-Christoph A."/>
            <person name="Burstein D."/>
            <person name="Anantharaman K."/>
            <person name="Lane K.R."/>
            <person name="Thomas B.C."/>
            <person name="Pan C."/>
            <person name="Northen T.R."/>
            <person name="Banfield J.F."/>
        </authorList>
    </citation>
    <scope>NUCLEOTIDE SEQUENCE [LARGE SCALE GENOMIC DNA]</scope>
    <source>
        <strain evidence="7">NP_8</strain>
    </source>
</reference>
<feature type="transmembrane region" description="Helical" evidence="6">
    <location>
        <begin position="153"/>
        <end position="171"/>
    </location>
</feature>
<feature type="transmembrane region" description="Helical" evidence="6">
    <location>
        <begin position="327"/>
        <end position="348"/>
    </location>
</feature>
<gene>
    <name evidence="7" type="ORF">E6H05_02435</name>
</gene>
<feature type="transmembrane region" description="Helical" evidence="6">
    <location>
        <begin position="122"/>
        <end position="141"/>
    </location>
</feature>
<evidence type="ECO:0000313" key="7">
    <source>
        <dbReference type="EMBL" id="TMI76880.1"/>
    </source>
</evidence>
<evidence type="ECO:0000313" key="8">
    <source>
        <dbReference type="Proteomes" id="UP000318834"/>
    </source>
</evidence>
<dbReference type="AlphaFoldDB" id="A0A537IZZ4"/>
<feature type="transmembrane region" description="Helical" evidence="6">
    <location>
        <begin position="281"/>
        <end position="306"/>
    </location>
</feature>
<keyword evidence="5 6" id="KW-0472">Membrane</keyword>
<dbReference type="NCBIfam" id="NF037982">
    <property type="entry name" value="Nramp_1"/>
    <property type="match status" value="1"/>
</dbReference>
<proteinExistence type="predicted"/>
<feature type="transmembrane region" description="Helical" evidence="6">
    <location>
        <begin position="91"/>
        <end position="110"/>
    </location>
</feature>
<dbReference type="PANTHER" id="PTHR11706:SF33">
    <property type="entry name" value="NATURAL RESISTANCE-ASSOCIATED MACROPHAGE PROTEIN 2"/>
    <property type="match status" value="1"/>
</dbReference>
<feature type="transmembrane region" description="Helical" evidence="6">
    <location>
        <begin position="354"/>
        <end position="377"/>
    </location>
</feature>
<comment type="subcellular location">
    <subcellularLocation>
        <location evidence="1">Membrane</location>
        <topology evidence="1">Multi-pass membrane protein</topology>
    </subcellularLocation>
</comment>
<evidence type="ECO:0000256" key="2">
    <source>
        <dbReference type="ARBA" id="ARBA00022448"/>
    </source>
</evidence>
<keyword evidence="3 6" id="KW-0812">Transmembrane</keyword>
<dbReference type="Proteomes" id="UP000318834">
    <property type="component" value="Unassembled WGS sequence"/>
</dbReference>
<dbReference type="GO" id="GO:0034755">
    <property type="term" value="P:iron ion transmembrane transport"/>
    <property type="evidence" value="ECO:0007669"/>
    <property type="project" value="TreeGrafter"/>
</dbReference>
<evidence type="ECO:0000256" key="6">
    <source>
        <dbReference type="SAM" id="Phobius"/>
    </source>
</evidence>
<dbReference type="PANTHER" id="PTHR11706">
    <property type="entry name" value="SOLUTE CARRIER PROTEIN FAMILY 11 MEMBER"/>
    <property type="match status" value="1"/>
</dbReference>
<evidence type="ECO:0000256" key="5">
    <source>
        <dbReference type="ARBA" id="ARBA00023136"/>
    </source>
</evidence>
<feature type="transmembrane region" description="Helical" evidence="6">
    <location>
        <begin position="12"/>
        <end position="31"/>
    </location>
</feature>
<feature type="transmembrane region" description="Helical" evidence="6">
    <location>
        <begin position="232"/>
        <end position="261"/>
    </location>
</feature>
<protein>
    <submittedName>
        <fullName evidence="7">Divalent metal cation transporter</fullName>
    </submittedName>
</protein>
<accession>A0A537IZZ4</accession>
<organism evidence="7 8">
    <name type="scientific">Candidatus Segetimicrobium genomatis</name>
    <dbReference type="NCBI Taxonomy" id="2569760"/>
    <lineage>
        <taxon>Bacteria</taxon>
        <taxon>Bacillati</taxon>
        <taxon>Candidatus Sysuimicrobiota</taxon>
        <taxon>Candidatus Sysuimicrobiia</taxon>
        <taxon>Candidatus Sysuimicrobiales</taxon>
        <taxon>Candidatus Segetimicrobiaceae</taxon>
        <taxon>Candidatus Segetimicrobium</taxon>
    </lineage>
</organism>
<comment type="caution">
    <text evidence="7">The sequence shown here is derived from an EMBL/GenBank/DDBJ whole genome shotgun (WGS) entry which is preliminary data.</text>
</comment>
<evidence type="ECO:0000256" key="4">
    <source>
        <dbReference type="ARBA" id="ARBA00022989"/>
    </source>
</evidence>
<feature type="transmembrane region" description="Helical" evidence="6">
    <location>
        <begin position="51"/>
        <end position="70"/>
    </location>
</feature>
<name>A0A537IZZ4_9BACT</name>
<keyword evidence="4 6" id="KW-1133">Transmembrane helix</keyword>
<feature type="transmembrane region" description="Helical" evidence="6">
    <location>
        <begin position="191"/>
        <end position="211"/>
    </location>
</feature>
<dbReference type="GO" id="GO:0015086">
    <property type="term" value="F:cadmium ion transmembrane transporter activity"/>
    <property type="evidence" value="ECO:0007669"/>
    <property type="project" value="TreeGrafter"/>
</dbReference>